<organism evidence="1 2">
    <name type="scientific">Dactylosporangium salmoneum</name>
    <dbReference type="NCBI Taxonomy" id="53361"/>
    <lineage>
        <taxon>Bacteria</taxon>
        <taxon>Bacillati</taxon>
        <taxon>Actinomycetota</taxon>
        <taxon>Actinomycetes</taxon>
        <taxon>Micromonosporales</taxon>
        <taxon>Micromonosporaceae</taxon>
        <taxon>Dactylosporangium</taxon>
    </lineage>
</organism>
<evidence type="ECO:0000313" key="2">
    <source>
        <dbReference type="Proteomes" id="UP001501444"/>
    </source>
</evidence>
<accession>A0ABN3G0Y1</accession>
<reference evidence="1 2" key="1">
    <citation type="journal article" date="2019" name="Int. J. Syst. Evol. Microbiol.">
        <title>The Global Catalogue of Microorganisms (GCM) 10K type strain sequencing project: providing services to taxonomists for standard genome sequencing and annotation.</title>
        <authorList>
            <consortium name="The Broad Institute Genomics Platform"/>
            <consortium name="The Broad Institute Genome Sequencing Center for Infectious Disease"/>
            <person name="Wu L."/>
            <person name="Ma J."/>
        </authorList>
    </citation>
    <scope>NUCLEOTIDE SEQUENCE [LARGE SCALE GENOMIC DNA]</scope>
    <source>
        <strain evidence="1 2">JCM 3272</strain>
    </source>
</reference>
<evidence type="ECO:0000313" key="1">
    <source>
        <dbReference type="EMBL" id="GAA2341951.1"/>
    </source>
</evidence>
<dbReference type="RefSeq" id="WP_344612547.1">
    <property type="nucleotide sequence ID" value="NZ_BAAARV010000021.1"/>
</dbReference>
<dbReference type="Proteomes" id="UP001501444">
    <property type="component" value="Unassembled WGS sequence"/>
</dbReference>
<proteinExistence type="predicted"/>
<sequence length="303" mass="31034">MFLDRPTVLRPRALPGMPAGSEVLRVPFADVVATALGVRAVALARRAGGGRLVIAVCEGCRSCELFGTALAAAATPHDIRLTMLYPRHGGGRTGPGGPGGAGSGGGWGAGVGWPQWFLLADLEPFAGSYAGAVRASRERARQLAGAVDGNVPGPAGNHGQYALAVHLVEALSVLPDPPATIWLPYDPATCAALDSAVRLLGWPSTLAAVAATPQPDGWPTSALDPYLCPRDTDADRVEPLDPDPRARAIARQILADAAMPSGQARSGDGLAGLLTAHRTGRQVSGDLVLVPVPSLADMYGDAS</sequence>
<keyword evidence="2" id="KW-1185">Reference proteome</keyword>
<dbReference type="EMBL" id="BAAARV010000021">
    <property type="protein sequence ID" value="GAA2341951.1"/>
    <property type="molecule type" value="Genomic_DNA"/>
</dbReference>
<name>A0ABN3G0Y1_9ACTN</name>
<gene>
    <name evidence="1" type="ORF">GCM10010170_025780</name>
</gene>
<protein>
    <submittedName>
        <fullName evidence="1">Uncharacterized protein</fullName>
    </submittedName>
</protein>
<comment type="caution">
    <text evidence="1">The sequence shown here is derived from an EMBL/GenBank/DDBJ whole genome shotgun (WGS) entry which is preliminary data.</text>
</comment>